<dbReference type="EMBL" id="KB311939">
    <property type="protein sequence ID" value="ELT88221.1"/>
    <property type="molecule type" value="Genomic_DNA"/>
</dbReference>
<proteinExistence type="predicted"/>
<dbReference type="AlphaFoldDB" id="R7T5E4"/>
<name>R7T5E4_CAPTE</name>
<dbReference type="EMBL" id="AMQN01015481">
    <property type="status" value="NOT_ANNOTATED_CDS"/>
    <property type="molecule type" value="Genomic_DNA"/>
</dbReference>
<evidence type="ECO:0008006" key="4">
    <source>
        <dbReference type="Google" id="ProtNLM"/>
    </source>
</evidence>
<dbReference type="Gene3D" id="3.40.395.10">
    <property type="entry name" value="Adenoviral Proteinase, Chain A"/>
    <property type="match status" value="1"/>
</dbReference>
<reference evidence="1 3" key="2">
    <citation type="journal article" date="2013" name="Nature">
        <title>Insights into bilaterian evolution from three spiralian genomes.</title>
        <authorList>
            <person name="Simakov O."/>
            <person name="Marletaz F."/>
            <person name="Cho S.J."/>
            <person name="Edsinger-Gonzales E."/>
            <person name="Havlak P."/>
            <person name="Hellsten U."/>
            <person name="Kuo D.H."/>
            <person name="Larsson T."/>
            <person name="Lv J."/>
            <person name="Arendt D."/>
            <person name="Savage R."/>
            <person name="Osoegawa K."/>
            <person name="de Jong P."/>
            <person name="Grimwood J."/>
            <person name="Chapman J.A."/>
            <person name="Shapiro H."/>
            <person name="Aerts A."/>
            <person name="Otillar R.P."/>
            <person name="Terry A.Y."/>
            <person name="Boore J.L."/>
            <person name="Grigoriev I.V."/>
            <person name="Lindberg D.R."/>
            <person name="Seaver E.C."/>
            <person name="Weisblat D.A."/>
            <person name="Putnam N.H."/>
            <person name="Rokhsar D.S."/>
        </authorList>
    </citation>
    <scope>NUCLEOTIDE SEQUENCE</scope>
    <source>
        <strain evidence="1 3">I ESC-2004</strain>
    </source>
</reference>
<reference evidence="3" key="1">
    <citation type="submission" date="2012-12" db="EMBL/GenBank/DDBJ databases">
        <authorList>
            <person name="Hellsten U."/>
            <person name="Grimwood J."/>
            <person name="Chapman J.A."/>
            <person name="Shapiro H."/>
            <person name="Aerts A."/>
            <person name="Otillar R.P."/>
            <person name="Terry A.Y."/>
            <person name="Boore J.L."/>
            <person name="Simakov O."/>
            <person name="Marletaz F."/>
            <person name="Cho S.-J."/>
            <person name="Edsinger-Gonzales E."/>
            <person name="Havlak P."/>
            <person name="Kuo D.-H."/>
            <person name="Larsson T."/>
            <person name="Lv J."/>
            <person name="Arendt D."/>
            <person name="Savage R."/>
            <person name="Osoegawa K."/>
            <person name="de Jong P."/>
            <person name="Lindberg D.R."/>
            <person name="Seaver E.C."/>
            <person name="Weisblat D.A."/>
            <person name="Putnam N.H."/>
            <person name="Grigoriev I.V."/>
            <person name="Rokhsar D.S."/>
        </authorList>
    </citation>
    <scope>NUCLEOTIDE SEQUENCE</scope>
    <source>
        <strain evidence="3">I ESC-2004</strain>
    </source>
</reference>
<protein>
    <recommendedName>
        <fullName evidence="4">Ubiquitin-like protease family profile domain-containing protein</fullName>
    </recommendedName>
</protein>
<accession>R7T5E4</accession>
<dbReference type="EnsemblMetazoa" id="CapteT217984">
    <property type="protein sequence ID" value="CapteP217984"/>
    <property type="gene ID" value="CapteG217984"/>
</dbReference>
<gene>
    <name evidence="1" type="ORF">CAPTEDRAFT_217984</name>
</gene>
<dbReference type="Proteomes" id="UP000014760">
    <property type="component" value="Unassembled WGS sequence"/>
</dbReference>
<sequence length="299" mass="34001">MAYIAVHQHTSIQDEHPHCPIAVKTICFTASPRVVITCHRHYMGVQVLDQRTLSLIVINATLFTVFDNRLQTEFDSLVTSRIVQKLASPSQSLHCVIDRIVSIKAAAMFKVENQDVKSILKTPSHTKVVNPTCKKVKFAPRELIVEPPIWNLAADCADKTKVLSRHPPYSLTAQDFLSLRGQNWLTDTVIDSYLTLFAPQNTLHLSTQTMTAISEGISSNMFITANGKENIKRSQRIVGSYNLRGNYWVGVIICMRSFEIKYFDPISQSCLEGEALTKCWSFYFYLCMHYLFMKLNCVR</sequence>
<dbReference type="EMBL" id="AMQN01015482">
    <property type="status" value="NOT_ANNOTATED_CDS"/>
    <property type="molecule type" value="Genomic_DNA"/>
</dbReference>
<organism evidence="1">
    <name type="scientific">Capitella teleta</name>
    <name type="common">Polychaete worm</name>
    <dbReference type="NCBI Taxonomy" id="283909"/>
    <lineage>
        <taxon>Eukaryota</taxon>
        <taxon>Metazoa</taxon>
        <taxon>Spiralia</taxon>
        <taxon>Lophotrochozoa</taxon>
        <taxon>Annelida</taxon>
        <taxon>Polychaeta</taxon>
        <taxon>Sedentaria</taxon>
        <taxon>Scolecida</taxon>
        <taxon>Capitellidae</taxon>
        <taxon>Capitella</taxon>
    </lineage>
</organism>
<evidence type="ECO:0000313" key="3">
    <source>
        <dbReference type="Proteomes" id="UP000014760"/>
    </source>
</evidence>
<dbReference type="SUPFAM" id="SSF54001">
    <property type="entry name" value="Cysteine proteinases"/>
    <property type="match status" value="1"/>
</dbReference>
<evidence type="ECO:0000313" key="1">
    <source>
        <dbReference type="EMBL" id="ELT88221.1"/>
    </source>
</evidence>
<dbReference type="HOGENOM" id="CLU_931406_0_0_1"/>
<keyword evidence="3" id="KW-1185">Reference proteome</keyword>
<reference evidence="2" key="3">
    <citation type="submission" date="2015-06" db="UniProtKB">
        <authorList>
            <consortium name="EnsemblMetazoa"/>
        </authorList>
    </citation>
    <scope>IDENTIFICATION</scope>
</reference>
<dbReference type="InterPro" id="IPR038765">
    <property type="entry name" value="Papain-like_cys_pep_sf"/>
</dbReference>
<evidence type="ECO:0000313" key="2">
    <source>
        <dbReference type="EnsemblMetazoa" id="CapteP217984"/>
    </source>
</evidence>